<dbReference type="Gene3D" id="1.10.10.10">
    <property type="entry name" value="Winged helix-like DNA-binding domain superfamily/Winged helix DNA-binding domain"/>
    <property type="match status" value="1"/>
</dbReference>
<comment type="caution">
    <text evidence="1">The sequence shown here is derived from an EMBL/GenBank/DDBJ whole genome shotgun (WGS) entry which is preliminary data.</text>
</comment>
<protein>
    <recommendedName>
        <fullName evidence="3">MarR family transcriptional regulator</fullName>
    </recommendedName>
</protein>
<evidence type="ECO:0008006" key="3">
    <source>
        <dbReference type="Google" id="ProtNLM"/>
    </source>
</evidence>
<dbReference type="Proteomes" id="UP000540698">
    <property type="component" value="Unassembled WGS sequence"/>
</dbReference>
<organism evidence="1 2">
    <name type="scientific">Nocardia gamkensis</name>
    <dbReference type="NCBI Taxonomy" id="352869"/>
    <lineage>
        <taxon>Bacteria</taxon>
        <taxon>Bacillati</taxon>
        <taxon>Actinomycetota</taxon>
        <taxon>Actinomycetes</taxon>
        <taxon>Mycobacteriales</taxon>
        <taxon>Nocardiaceae</taxon>
        <taxon>Nocardia</taxon>
    </lineage>
</organism>
<reference evidence="1 2" key="1">
    <citation type="submission" date="2020-04" db="EMBL/GenBank/DDBJ databases">
        <title>MicrobeNet Type strains.</title>
        <authorList>
            <person name="Nicholson A.C."/>
        </authorList>
    </citation>
    <scope>NUCLEOTIDE SEQUENCE [LARGE SCALE GENOMIC DNA]</scope>
    <source>
        <strain evidence="1 2">DSM 44956</strain>
    </source>
</reference>
<dbReference type="EMBL" id="JAAXOS010000004">
    <property type="protein sequence ID" value="NKY26567.1"/>
    <property type="molecule type" value="Genomic_DNA"/>
</dbReference>
<accession>A0A7X6L2L0</accession>
<sequence length="148" mass="16539">MAIQRGIGYWLVELDRLINQRFDEDLASGGLSRRRWQSLHSLADGPQRADDVRDALDTFWTADSEWPTELAQLVAAGLVSDDAGVLSLTERGRATHEAAFVRIGRRRRQMAEGITDEQFAEVLRLLQRMAVNLAGPPSREAGEPQAVR</sequence>
<dbReference type="SUPFAM" id="SSF46785">
    <property type="entry name" value="Winged helix' DNA-binding domain"/>
    <property type="match status" value="1"/>
</dbReference>
<dbReference type="InterPro" id="IPR036390">
    <property type="entry name" value="WH_DNA-bd_sf"/>
</dbReference>
<proteinExistence type="predicted"/>
<name>A0A7X6L2L0_9NOCA</name>
<evidence type="ECO:0000313" key="2">
    <source>
        <dbReference type="Proteomes" id="UP000540698"/>
    </source>
</evidence>
<evidence type="ECO:0000313" key="1">
    <source>
        <dbReference type="EMBL" id="NKY26567.1"/>
    </source>
</evidence>
<keyword evidence="2" id="KW-1185">Reference proteome</keyword>
<dbReference type="InterPro" id="IPR036388">
    <property type="entry name" value="WH-like_DNA-bd_sf"/>
</dbReference>
<gene>
    <name evidence="1" type="ORF">HGB38_10085</name>
</gene>
<dbReference type="AlphaFoldDB" id="A0A7X6L2L0"/>
<dbReference type="RefSeq" id="WP_157114302.1">
    <property type="nucleotide sequence ID" value="NZ_JAAXOS010000004.1"/>
</dbReference>